<evidence type="ECO:0000313" key="9">
    <source>
        <dbReference type="Proteomes" id="UP000308730"/>
    </source>
</evidence>
<dbReference type="Pfam" id="PF07767">
    <property type="entry name" value="Nop53"/>
    <property type="match status" value="1"/>
</dbReference>
<accession>A0A4S4MU67</accession>
<dbReference type="GO" id="GO:0005730">
    <property type="term" value="C:nucleolus"/>
    <property type="evidence" value="ECO:0007669"/>
    <property type="project" value="UniProtKB-SubCell"/>
</dbReference>
<dbReference type="Proteomes" id="UP000308730">
    <property type="component" value="Unassembled WGS sequence"/>
</dbReference>
<keyword evidence="5" id="KW-0690">Ribosome biogenesis</keyword>
<comment type="subcellular location">
    <subcellularLocation>
        <location evidence="1">Nucleus</location>
        <location evidence="1">Nucleolus</location>
    </subcellularLocation>
    <subcellularLocation>
        <location evidence="2">Nucleus</location>
        <location evidence="2">Nucleoplasm</location>
    </subcellularLocation>
</comment>
<gene>
    <name evidence="8" type="ORF">EUX98_g4375</name>
</gene>
<comment type="caution">
    <text evidence="8">The sequence shown here is derived from an EMBL/GenBank/DDBJ whole genome shotgun (WGS) entry which is preliminary data.</text>
</comment>
<keyword evidence="6" id="KW-0539">Nucleus</keyword>
<name>A0A4S4MU67_9APHY</name>
<evidence type="ECO:0000313" key="8">
    <source>
        <dbReference type="EMBL" id="THH29824.1"/>
    </source>
</evidence>
<proteinExistence type="inferred from homology"/>
<dbReference type="GO" id="GO:0005654">
    <property type="term" value="C:nucleoplasm"/>
    <property type="evidence" value="ECO:0007669"/>
    <property type="project" value="UniProtKB-SubCell"/>
</dbReference>
<evidence type="ECO:0000256" key="4">
    <source>
        <dbReference type="ARBA" id="ARBA00018339"/>
    </source>
</evidence>
<reference evidence="8 9" key="1">
    <citation type="submission" date="2019-02" db="EMBL/GenBank/DDBJ databases">
        <title>Genome sequencing of the rare red list fungi Antrodiella citrinella (Flaviporus citrinellus).</title>
        <authorList>
            <person name="Buettner E."/>
            <person name="Kellner H."/>
        </authorList>
    </citation>
    <scope>NUCLEOTIDE SEQUENCE [LARGE SCALE GENOMIC DNA]</scope>
    <source>
        <strain evidence="8 9">DSM 108506</strain>
    </source>
</reference>
<evidence type="ECO:0000256" key="3">
    <source>
        <dbReference type="ARBA" id="ARBA00008838"/>
    </source>
</evidence>
<comment type="similarity">
    <text evidence="3">Belongs to the NOP53 family.</text>
</comment>
<dbReference type="OrthoDB" id="5072at2759"/>
<dbReference type="GO" id="GO:0008097">
    <property type="term" value="F:5S rRNA binding"/>
    <property type="evidence" value="ECO:0007669"/>
    <property type="project" value="TreeGrafter"/>
</dbReference>
<dbReference type="PIRSF" id="PIRSF017302">
    <property type="entry name" value="Gltscr2"/>
    <property type="match status" value="1"/>
</dbReference>
<evidence type="ECO:0000256" key="7">
    <source>
        <dbReference type="SAM" id="MobiDB-lite"/>
    </source>
</evidence>
<organism evidence="8 9">
    <name type="scientific">Antrodiella citrinella</name>
    <dbReference type="NCBI Taxonomy" id="2447956"/>
    <lineage>
        <taxon>Eukaryota</taxon>
        <taxon>Fungi</taxon>
        <taxon>Dikarya</taxon>
        <taxon>Basidiomycota</taxon>
        <taxon>Agaricomycotina</taxon>
        <taxon>Agaricomycetes</taxon>
        <taxon>Polyporales</taxon>
        <taxon>Steccherinaceae</taxon>
        <taxon>Antrodiella</taxon>
    </lineage>
</organism>
<dbReference type="EMBL" id="SGPM01000106">
    <property type="protein sequence ID" value="THH29824.1"/>
    <property type="molecule type" value="Genomic_DNA"/>
</dbReference>
<evidence type="ECO:0000256" key="6">
    <source>
        <dbReference type="ARBA" id="ARBA00023242"/>
    </source>
</evidence>
<feature type="compositionally biased region" description="Basic and acidic residues" evidence="7">
    <location>
        <begin position="211"/>
        <end position="232"/>
    </location>
</feature>
<dbReference type="PANTHER" id="PTHR14211">
    <property type="entry name" value="GLIOMA SUPPRESSOR CANDIDATE REGION GENE 2"/>
    <property type="match status" value="1"/>
</dbReference>
<feature type="region of interest" description="Disordered" evidence="7">
    <location>
        <begin position="204"/>
        <end position="232"/>
    </location>
</feature>
<sequence length="297" mass="33505">MRKGPFNSVIDPTEMGAGSALLEVSEAVKNSGDYDVWIPKEIVEEVVGNVPGKKLDVKQPNTPHPRALIALSAVPAPHEGTSYNPSADSHLSLLHEAHQVEDKRVKDAEQLKQMKDKIIAARRLAAEDEVIGAPGMTVDIPGADAVDEESDGSQEKLTKKLAERKTKKERLKAAKRRAEKRALEEKVAQKRMLATISMAKSFRKSFKKTNTQRERETLERQKDEAEKQKKDVQLGEDLSESFRALKPEGNLFRDRFLNMQHRALIEPRVPVIPNNRGKAKTKEYEKHAYKRFDRDGQ</sequence>
<evidence type="ECO:0000256" key="2">
    <source>
        <dbReference type="ARBA" id="ARBA00004642"/>
    </source>
</evidence>
<dbReference type="InterPro" id="IPR011687">
    <property type="entry name" value="Nop53/GLTSCR2"/>
</dbReference>
<keyword evidence="9" id="KW-1185">Reference proteome</keyword>
<dbReference type="PANTHER" id="PTHR14211:SF7">
    <property type="entry name" value="RIBOSOME BIOGENESIS PROTEIN NOP53"/>
    <property type="match status" value="1"/>
</dbReference>
<dbReference type="AlphaFoldDB" id="A0A4S4MU67"/>
<dbReference type="GO" id="GO:0000027">
    <property type="term" value="P:ribosomal large subunit assembly"/>
    <property type="evidence" value="ECO:0007669"/>
    <property type="project" value="TreeGrafter"/>
</dbReference>
<evidence type="ECO:0000256" key="1">
    <source>
        <dbReference type="ARBA" id="ARBA00004604"/>
    </source>
</evidence>
<protein>
    <recommendedName>
        <fullName evidence="4">Ribosome biogenesis protein NOP53</fullName>
    </recommendedName>
</protein>
<dbReference type="GO" id="GO:0006364">
    <property type="term" value="P:rRNA processing"/>
    <property type="evidence" value="ECO:0007669"/>
    <property type="project" value="TreeGrafter"/>
</dbReference>
<evidence type="ECO:0000256" key="5">
    <source>
        <dbReference type="ARBA" id="ARBA00022517"/>
    </source>
</evidence>